<name>A0AAD8LNH0_BABGI</name>
<protein>
    <submittedName>
        <fullName evidence="1">Uncharacterized protein</fullName>
    </submittedName>
</protein>
<dbReference type="EMBL" id="JAVEPI010000004">
    <property type="protein sequence ID" value="KAK1441986.1"/>
    <property type="molecule type" value="Genomic_DNA"/>
</dbReference>
<evidence type="ECO:0000313" key="1">
    <source>
        <dbReference type="EMBL" id="KAK1441986.1"/>
    </source>
</evidence>
<sequence>MLTSLESLLLTRAGLLKPPPMRKTIHVNTLNTAMDVCGYWDARKVSKEEWKKRVDTQAYDPSENSPNGVSALCSHLLESPKNLDSLYSRKEFILSNIYQFNVDQVLLILYTLHLPVKNYSTWFRVNCDDLTVLLMSCHRFLLAEVKNMSVEQLNSAMVIFDSLRKRYPEYSMSNSTLRREIFKRLMELSVEQNMSKGSPVSMKGESFDSDIQKLPTRVHRIYVQIYPYYEAIKGRLMERRCHVKHLVSAATIFQRQHTLISPFPLEEFNSLCLRLKRLLLDKDLYPLDCTLNFIRLLESNSRIFPNAAKLESQEIKSLVVKLKELAIDSFLVLPSYYKDDVLPEVVEQSITKILSSTLELPTLECLSSSMKAIKDCGFLSTHITILFLPYIANNLRLNPKDPNTLSALLPSVSPMGISAVPFWVIYFSALENSLSINACKDTGGLTSLCNGISDLLKIMYIGVSGGELHHADEGEVTRMSKDLQLDIENDMNCQNRSYIKDVSWLKDLDDVVMVNVTDIDSMDNTSSLRHLMQRRYKIDIESFGSIHFIANKLQKIEATIGSMVKLFCESQQHLGYQVTRESPGMIPEGGDEDHQDHVNGVESLFDYSLVSLTKSYRAMGQHIALFERMIENSL</sequence>
<gene>
    <name evidence="1" type="ORF">BgAZ_400160</name>
</gene>
<organism evidence="1 2">
    <name type="scientific">Babesia gibsoni</name>
    <dbReference type="NCBI Taxonomy" id="33632"/>
    <lineage>
        <taxon>Eukaryota</taxon>
        <taxon>Sar</taxon>
        <taxon>Alveolata</taxon>
        <taxon>Apicomplexa</taxon>
        <taxon>Aconoidasida</taxon>
        <taxon>Piroplasmida</taxon>
        <taxon>Babesiidae</taxon>
        <taxon>Babesia</taxon>
    </lineage>
</organism>
<dbReference type="Proteomes" id="UP001230268">
    <property type="component" value="Unassembled WGS sequence"/>
</dbReference>
<reference evidence="1" key="1">
    <citation type="submission" date="2023-08" db="EMBL/GenBank/DDBJ databases">
        <title>Draft sequence of the Babesia gibsoni genome.</title>
        <authorList>
            <person name="Yamagishi J.Y."/>
            <person name="Xuan X.X."/>
        </authorList>
    </citation>
    <scope>NUCLEOTIDE SEQUENCE</scope>
    <source>
        <strain evidence="1">Azabu</strain>
    </source>
</reference>
<keyword evidence="2" id="KW-1185">Reference proteome</keyword>
<accession>A0AAD8LNH0</accession>
<proteinExistence type="predicted"/>
<comment type="caution">
    <text evidence="1">The sequence shown here is derived from an EMBL/GenBank/DDBJ whole genome shotgun (WGS) entry which is preliminary data.</text>
</comment>
<dbReference type="AlphaFoldDB" id="A0AAD8LNH0"/>
<evidence type="ECO:0000313" key="2">
    <source>
        <dbReference type="Proteomes" id="UP001230268"/>
    </source>
</evidence>